<feature type="transmembrane region" description="Helical" evidence="1">
    <location>
        <begin position="51"/>
        <end position="72"/>
    </location>
</feature>
<feature type="transmembrane region" description="Helical" evidence="1">
    <location>
        <begin position="271"/>
        <end position="291"/>
    </location>
</feature>
<reference evidence="2 3" key="1">
    <citation type="submission" date="2009-01" db="EMBL/GenBank/DDBJ databases">
        <authorList>
            <person name="Qin X."/>
            <person name="Bachman B."/>
            <person name="Battles P."/>
            <person name="Bell A."/>
            <person name="Bess C."/>
            <person name="Bickham C."/>
            <person name="Chaboub L."/>
            <person name="Chen D."/>
            <person name="Coyle M."/>
            <person name="Deiros D.R."/>
            <person name="Dinh H."/>
            <person name="Forbes L."/>
            <person name="Fowler G."/>
            <person name="Francisco L."/>
            <person name="Fu Q."/>
            <person name="Gubbala S."/>
            <person name="Hale W."/>
            <person name="Han Y."/>
            <person name="Hemphill L."/>
            <person name="Highlander S.K."/>
            <person name="Hirani K."/>
            <person name="Hogues M."/>
            <person name="Jackson L."/>
            <person name="Jakkamsetti A."/>
            <person name="Javaid M."/>
            <person name="Jiang H."/>
            <person name="Korchina V."/>
            <person name="Kovar C."/>
            <person name="Lara F."/>
            <person name="Lee S."/>
            <person name="Mata R."/>
            <person name="Mathew T."/>
            <person name="Moen C."/>
            <person name="Morales K."/>
            <person name="Munidasa M."/>
            <person name="Nazareth L."/>
            <person name="Ngo R."/>
            <person name="Nguyen L."/>
            <person name="Okwuonu G."/>
            <person name="Ongeri F."/>
            <person name="Patil S."/>
            <person name="Petrosino J."/>
            <person name="Pham C."/>
            <person name="Pham P."/>
            <person name="Pu L.-L."/>
            <person name="Puazo M."/>
            <person name="Raj R."/>
            <person name="Reid J."/>
            <person name="Rouhana J."/>
            <person name="Saada N."/>
            <person name="Shang Y."/>
            <person name="Simmons D."/>
            <person name="Thornton R."/>
            <person name="Warren J."/>
            <person name="Weissenberger G."/>
            <person name="Zhang J."/>
            <person name="Zhang L."/>
            <person name="Zhou C."/>
            <person name="Zhu D."/>
            <person name="Muzny D."/>
            <person name="Worley K."/>
            <person name="Gibbs R."/>
        </authorList>
    </citation>
    <scope>NUCLEOTIDE SEQUENCE [LARGE SCALE GENOMIC DNA]</scope>
    <source>
        <strain evidence="2 3">ATCC 33300</strain>
    </source>
</reference>
<feature type="transmembrane region" description="Helical" evidence="1">
    <location>
        <begin position="383"/>
        <end position="401"/>
    </location>
</feature>
<evidence type="ECO:0000313" key="3">
    <source>
        <dbReference type="Proteomes" id="UP000006241"/>
    </source>
</evidence>
<evidence type="ECO:0000256" key="1">
    <source>
        <dbReference type="SAM" id="Phobius"/>
    </source>
</evidence>
<evidence type="ECO:0000313" key="2">
    <source>
        <dbReference type="EMBL" id="EEI91181.1"/>
    </source>
</evidence>
<protein>
    <submittedName>
        <fullName evidence="2">Uncharacterized protein</fullName>
    </submittedName>
</protein>
<dbReference type="HOGENOM" id="CLU_663745_0_0_10"/>
<feature type="transmembrane region" description="Helical" evidence="1">
    <location>
        <begin position="6"/>
        <end position="39"/>
    </location>
</feature>
<organism evidence="2 3">
    <name type="scientific">Sphingobacterium spiritivorum ATCC 33300</name>
    <dbReference type="NCBI Taxonomy" id="525372"/>
    <lineage>
        <taxon>Bacteria</taxon>
        <taxon>Pseudomonadati</taxon>
        <taxon>Bacteroidota</taxon>
        <taxon>Sphingobacteriia</taxon>
        <taxon>Sphingobacteriales</taxon>
        <taxon>Sphingobacteriaceae</taxon>
        <taxon>Sphingobacterium</taxon>
    </lineage>
</organism>
<accession>C2G0V1</accession>
<dbReference type="RefSeq" id="WP_003009005.1">
    <property type="nucleotide sequence ID" value="NZ_GG668632.1"/>
</dbReference>
<dbReference type="Proteomes" id="UP000006241">
    <property type="component" value="Unassembled WGS sequence"/>
</dbReference>
<comment type="caution">
    <text evidence="2">The sequence shown here is derived from an EMBL/GenBank/DDBJ whole genome shotgun (WGS) entry which is preliminary data.</text>
</comment>
<keyword evidence="1" id="KW-1133">Transmembrane helix</keyword>
<feature type="transmembrane region" description="Helical" evidence="1">
    <location>
        <begin position="357"/>
        <end position="377"/>
    </location>
</feature>
<proteinExistence type="predicted"/>
<feature type="transmembrane region" description="Helical" evidence="1">
    <location>
        <begin position="113"/>
        <end position="133"/>
    </location>
</feature>
<feature type="transmembrane region" description="Helical" evidence="1">
    <location>
        <begin position="237"/>
        <end position="259"/>
    </location>
</feature>
<keyword evidence="1" id="KW-0472">Membrane</keyword>
<feature type="transmembrane region" description="Helical" evidence="1">
    <location>
        <begin position="324"/>
        <end position="345"/>
    </location>
</feature>
<feature type="transmembrane region" description="Helical" evidence="1">
    <location>
        <begin position="204"/>
        <end position="231"/>
    </location>
</feature>
<sequence length="414" mass="47860">MVIIIYIYFLVFQFLNTYLGVLSVFNPYAFCLFFTLLGLQNRTDKISKRFFLILILFVVFFIVVYSFKFSFFSSFGTTAKALQFNFGYLFLIPGFAFLFKFDKGISLEKILSSTFWILTVELFMEFILIRIVGISPDLFQHYPKINHIRIDELTGAYVADRMLGLTGNASVMGVFFVSVFSMYMGRLIELNPNKITLKMKITIIAFLCCFFMITSGSAFLAMLASFLVIWASKKGNLIKNLILVLIILPVIALGVNYLDVNFNLFNGKFKFDYLIFLLSNNSIEGSLPYLLRDMSKDYNWYDIFFGKYYFEWGNPDAVIKTVDYFYINLVYEFGIFGLIVFLYIIKIAYDKISASQIISGNYLKFAFLVLVFGSLHYPAIVYMAPQVFISAVTGFAINHIYTKNMKKKYEEILV</sequence>
<feature type="transmembrane region" description="Helical" evidence="1">
    <location>
        <begin position="162"/>
        <end position="183"/>
    </location>
</feature>
<gene>
    <name evidence="2" type="ORF">HMPREF0765_3207</name>
</gene>
<dbReference type="EMBL" id="ACHB01000071">
    <property type="protein sequence ID" value="EEI91181.1"/>
    <property type="molecule type" value="Genomic_DNA"/>
</dbReference>
<keyword evidence="1" id="KW-0812">Transmembrane</keyword>
<dbReference type="AlphaFoldDB" id="C2G0V1"/>
<name>C2G0V1_SPHSI</name>
<feature type="transmembrane region" description="Helical" evidence="1">
    <location>
        <begin position="84"/>
        <end position="101"/>
    </location>
</feature>